<accession>A0A6G0Y284</accession>
<proteinExistence type="predicted"/>
<evidence type="ECO:0000313" key="2">
    <source>
        <dbReference type="Proteomes" id="UP000478052"/>
    </source>
</evidence>
<comment type="caution">
    <text evidence="1">The sequence shown here is derived from an EMBL/GenBank/DDBJ whole genome shotgun (WGS) entry which is preliminary data.</text>
</comment>
<sequence length="101" mass="11181">MSFARNASTTEIPKSCPNHPVLVISDDSIPVDVIVGRTWLKLPHISYYKRQDELVIETINIINSTALSESVSEESTDVYAALVSADKPMMTPLATAYRLQD</sequence>
<name>A0A6G0Y284_APHCR</name>
<keyword evidence="2" id="KW-1185">Reference proteome</keyword>
<dbReference type="AlphaFoldDB" id="A0A6G0Y284"/>
<reference evidence="1 2" key="1">
    <citation type="submission" date="2019-08" db="EMBL/GenBank/DDBJ databases">
        <title>Whole genome of Aphis craccivora.</title>
        <authorList>
            <person name="Voronova N.V."/>
            <person name="Shulinski R.S."/>
            <person name="Bandarenka Y.V."/>
            <person name="Zhorov D.G."/>
            <person name="Warner D."/>
        </authorList>
    </citation>
    <scope>NUCLEOTIDE SEQUENCE [LARGE SCALE GENOMIC DNA]</scope>
    <source>
        <strain evidence="1">180601</strain>
        <tissue evidence="1">Whole Body</tissue>
    </source>
</reference>
<dbReference type="OrthoDB" id="6612057at2759"/>
<organism evidence="1 2">
    <name type="scientific">Aphis craccivora</name>
    <name type="common">Cowpea aphid</name>
    <dbReference type="NCBI Taxonomy" id="307492"/>
    <lineage>
        <taxon>Eukaryota</taxon>
        <taxon>Metazoa</taxon>
        <taxon>Ecdysozoa</taxon>
        <taxon>Arthropoda</taxon>
        <taxon>Hexapoda</taxon>
        <taxon>Insecta</taxon>
        <taxon>Pterygota</taxon>
        <taxon>Neoptera</taxon>
        <taxon>Paraneoptera</taxon>
        <taxon>Hemiptera</taxon>
        <taxon>Sternorrhyncha</taxon>
        <taxon>Aphidomorpha</taxon>
        <taxon>Aphidoidea</taxon>
        <taxon>Aphididae</taxon>
        <taxon>Aphidini</taxon>
        <taxon>Aphis</taxon>
        <taxon>Aphis</taxon>
    </lineage>
</organism>
<dbReference type="EMBL" id="VUJU01006799">
    <property type="protein sequence ID" value="KAF0747562.1"/>
    <property type="molecule type" value="Genomic_DNA"/>
</dbReference>
<dbReference type="Proteomes" id="UP000478052">
    <property type="component" value="Unassembled WGS sequence"/>
</dbReference>
<gene>
    <name evidence="1" type="ORF">FWK35_00026848</name>
</gene>
<evidence type="ECO:0000313" key="1">
    <source>
        <dbReference type="EMBL" id="KAF0747562.1"/>
    </source>
</evidence>
<protein>
    <submittedName>
        <fullName evidence="1">CCHC-type domain-containing protein</fullName>
    </submittedName>
</protein>